<dbReference type="AlphaFoldDB" id="A0AAD1SIU5"/>
<reference evidence="2" key="1">
    <citation type="submission" date="2022-03" db="EMBL/GenBank/DDBJ databases">
        <authorList>
            <person name="Alioto T."/>
            <person name="Alioto T."/>
            <person name="Gomez Garrido J."/>
        </authorList>
    </citation>
    <scope>NUCLEOTIDE SEQUENCE</scope>
</reference>
<dbReference type="PANTHER" id="PTHR46019">
    <property type="entry name" value="BPI FOLD-CONTAINING FAMILY B MEMBER 4-RELATED"/>
    <property type="match status" value="1"/>
</dbReference>
<keyword evidence="3" id="KW-1185">Reference proteome</keyword>
<dbReference type="InterPro" id="IPR017943">
    <property type="entry name" value="Bactericidal_perm-incr_a/b_dom"/>
</dbReference>
<organism evidence="2 3">
    <name type="scientific">Pelobates cultripes</name>
    <name type="common">Western spadefoot toad</name>
    <dbReference type="NCBI Taxonomy" id="61616"/>
    <lineage>
        <taxon>Eukaryota</taxon>
        <taxon>Metazoa</taxon>
        <taxon>Chordata</taxon>
        <taxon>Craniata</taxon>
        <taxon>Vertebrata</taxon>
        <taxon>Euteleostomi</taxon>
        <taxon>Amphibia</taxon>
        <taxon>Batrachia</taxon>
        <taxon>Anura</taxon>
        <taxon>Pelobatoidea</taxon>
        <taxon>Pelobatidae</taxon>
        <taxon>Pelobates</taxon>
    </lineage>
</organism>
<dbReference type="InterPro" id="IPR051660">
    <property type="entry name" value="BPI_fold-BPI/LBP"/>
</dbReference>
<gene>
    <name evidence="2" type="ORF">PECUL_23A005505</name>
</gene>
<dbReference type="Pfam" id="PF01273">
    <property type="entry name" value="LBP_BPI_CETP"/>
    <property type="match status" value="1"/>
</dbReference>
<dbReference type="InterPro" id="IPR017942">
    <property type="entry name" value="Lipid-bd_serum_glycop_N"/>
</dbReference>
<dbReference type="PANTHER" id="PTHR46019:SF10">
    <property type="entry name" value="BPI FOLD-CONTAINING FAMILY B MEMBER 2"/>
    <property type="match status" value="1"/>
</dbReference>
<name>A0AAD1SIU5_PELCU</name>
<sequence length="198" mass="20730">DLTVSIQDEADMYIPAPLHMGFSNVDNTLQDRCTDKKTSYGIWSKTTGLLSIQVNPACQTQRRPLQKAFGIIPIPELHEKKSSGGGILGNILNKGGLIGAGQKLLGNVVNLVGIKILEVNLPELNVKLVPNIGVQVSVDTSLHISGNLVIVGGIELKVGAGVLADVRVSKTKGGFPILAVTACKSILGDIDITVGGFG</sequence>
<evidence type="ECO:0000313" key="2">
    <source>
        <dbReference type="EMBL" id="CAH2302314.1"/>
    </source>
</evidence>
<proteinExistence type="predicted"/>
<dbReference type="GO" id="GO:0008289">
    <property type="term" value="F:lipid binding"/>
    <property type="evidence" value="ECO:0007669"/>
    <property type="project" value="InterPro"/>
</dbReference>
<dbReference type="EMBL" id="OW240917">
    <property type="protein sequence ID" value="CAH2302314.1"/>
    <property type="molecule type" value="Genomic_DNA"/>
</dbReference>
<feature type="non-terminal residue" evidence="2">
    <location>
        <position position="1"/>
    </location>
</feature>
<evidence type="ECO:0000313" key="3">
    <source>
        <dbReference type="Proteomes" id="UP001295444"/>
    </source>
</evidence>
<dbReference type="Gene3D" id="3.15.10.10">
    <property type="entry name" value="Bactericidal permeability-increasing protein, domain 1"/>
    <property type="match status" value="1"/>
</dbReference>
<evidence type="ECO:0000259" key="1">
    <source>
        <dbReference type="Pfam" id="PF01273"/>
    </source>
</evidence>
<dbReference type="Proteomes" id="UP001295444">
    <property type="component" value="Chromosome 06"/>
</dbReference>
<dbReference type="SUPFAM" id="SSF55394">
    <property type="entry name" value="Bactericidal permeability-increasing protein, BPI"/>
    <property type="match status" value="1"/>
</dbReference>
<accession>A0AAD1SIU5</accession>
<feature type="domain" description="Lipid-binding serum glycoprotein N-terminal" evidence="1">
    <location>
        <begin position="57"/>
        <end position="196"/>
    </location>
</feature>
<protein>
    <submittedName>
        <fullName evidence="2">BPI fold-containing family B member 2</fullName>
    </submittedName>
</protein>